<gene>
    <name evidence="2" type="ORF">C8J55DRAFT_513569</name>
</gene>
<accession>A0A9W9AC90</accession>
<sequence length="189" mass="21607">MHINLAYLLFALWSVAHAAPPLPSQNTKLVHHSGPFWFSFPDPAKVHVKLSPDNPNKKRAPCEKKECRHRLESIFKEWIRNAKLFGMEKKMIKEGKRPTINDLPDIPLVPIKIVIEPDSVFVLEHIDFWGPGVKDIQDFDKGCEKKEDLCSGDIYDHRGLAFFHSAANVSYVNINKEGHGVGVKEYRKL</sequence>
<dbReference type="EMBL" id="JANVFS010000016">
    <property type="protein sequence ID" value="KAJ4479515.1"/>
    <property type="molecule type" value="Genomic_DNA"/>
</dbReference>
<evidence type="ECO:0000256" key="1">
    <source>
        <dbReference type="SAM" id="SignalP"/>
    </source>
</evidence>
<evidence type="ECO:0000313" key="3">
    <source>
        <dbReference type="Proteomes" id="UP001150238"/>
    </source>
</evidence>
<protein>
    <submittedName>
        <fullName evidence="2">Uncharacterized protein</fullName>
    </submittedName>
</protein>
<evidence type="ECO:0000313" key="2">
    <source>
        <dbReference type="EMBL" id="KAJ4479515.1"/>
    </source>
</evidence>
<proteinExistence type="predicted"/>
<name>A0A9W9AC90_9AGAR</name>
<dbReference type="Proteomes" id="UP001150238">
    <property type="component" value="Unassembled WGS sequence"/>
</dbReference>
<feature type="signal peptide" evidence="1">
    <location>
        <begin position="1"/>
        <end position="18"/>
    </location>
</feature>
<keyword evidence="1" id="KW-0732">Signal</keyword>
<feature type="chain" id="PRO_5040844159" evidence="1">
    <location>
        <begin position="19"/>
        <end position="189"/>
    </location>
</feature>
<comment type="caution">
    <text evidence="2">The sequence shown here is derived from an EMBL/GenBank/DDBJ whole genome shotgun (WGS) entry which is preliminary data.</text>
</comment>
<reference evidence="2" key="2">
    <citation type="journal article" date="2023" name="Proc. Natl. Acad. Sci. U.S.A.">
        <title>A global phylogenomic analysis of the shiitake genus Lentinula.</title>
        <authorList>
            <person name="Sierra-Patev S."/>
            <person name="Min B."/>
            <person name="Naranjo-Ortiz M."/>
            <person name="Looney B."/>
            <person name="Konkel Z."/>
            <person name="Slot J.C."/>
            <person name="Sakamoto Y."/>
            <person name="Steenwyk J.L."/>
            <person name="Rokas A."/>
            <person name="Carro J."/>
            <person name="Camarero S."/>
            <person name="Ferreira P."/>
            <person name="Molpeceres G."/>
            <person name="Ruiz-Duenas F.J."/>
            <person name="Serrano A."/>
            <person name="Henrissat B."/>
            <person name="Drula E."/>
            <person name="Hughes K.W."/>
            <person name="Mata J.L."/>
            <person name="Ishikawa N.K."/>
            <person name="Vargas-Isla R."/>
            <person name="Ushijima S."/>
            <person name="Smith C.A."/>
            <person name="Donoghue J."/>
            <person name="Ahrendt S."/>
            <person name="Andreopoulos W."/>
            <person name="He G."/>
            <person name="LaButti K."/>
            <person name="Lipzen A."/>
            <person name="Ng V."/>
            <person name="Riley R."/>
            <person name="Sandor L."/>
            <person name="Barry K."/>
            <person name="Martinez A.T."/>
            <person name="Xiao Y."/>
            <person name="Gibbons J.G."/>
            <person name="Terashima K."/>
            <person name="Grigoriev I.V."/>
            <person name="Hibbett D."/>
        </authorList>
    </citation>
    <scope>NUCLEOTIDE SEQUENCE</scope>
    <source>
        <strain evidence="2">Sp2 HRB7682 ss15</strain>
    </source>
</reference>
<dbReference type="AlphaFoldDB" id="A0A9W9AC90"/>
<reference evidence="2" key="1">
    <citation type="submission" date="2022-08" db="EMBL/GenBank/DDBJ databases">
        <authorList>
            <consortium name="DOE Joint Genome Institute"/>
            <person name="Min B."/>
            <person name="Riley R."/>
            <person name="Sierra-Patev S."/>
            <person name="Naranjo-Ortiz M."/>
            <person name="Looney B."/>
            <person name="Konkel Z."/>
            <person name="Slot J.C."/>
            <person name="Sakamoto Y."/>
            <person name="Steenwyk J.L."/>
            <person name="Rokas A."/>
            <person name="Carro J."/>
            <person name="Camarero S."/>
            <person name="Ferreira P."/>
            <person name="Molpeceres G."/>
            <person name="Ruiz-Duenas F.J."/>
            <person name="Serrano A."/>
            <person name="Henrissat B."/>
            <person name="Drula E."/>
            <person name="Hughes K.W."/>
            <person name="Mata J.L."/>
            <person name="Ishikawa N.K."/>
            <person name="Vargas-Isla R."/>
            <person name="Ushijima S."/>
            <person name="Smith C.A."/>
            <person name="Ahrendt S."/>
            <person name="Andreopoulos W."/>
            <person name="He G."/>
            <person name="Labutti K."/>
            <person name="Lipzen A."/>
            <person name="Ng V."/>
            <person name="Sandor L."/>
            <person name="Barry K."/>
            <person name="Martinez A.T."/>
            <person name="Xiao Y."/>
            <person name="Gibbons J.G."/>
            <person name="Terashima K."/>
            <person name="Hibbett D.S."/>
            <person name="Grigoriev I.V."/>
        </authorList>
    </citation>
    <scope>NUCLEOTIDE SEQUENCE</scope>
    <source>
        <strain evidence="2">Sp2 HRB7682 ss15</strain>
    </source>
</reference>
<organism evidence="2 3">
    <name type="scientific">Lentinula lateritia</name>
    <dbReference type="NCBI Taxonomy" id="40482"/>
    <lineage>
        <taxon>Eukaryota</taxon>
        <taxon>Fungi</taxon>
        <taxon>Dikarya</taxon>
        <taxon>Basidiomycota</taxon>
        <taxon>Agaricomycotina</taxon>
        <taxon>Agaricomycetes</taxon>
        <taxon>Agaricomycetidae</taxon>
        <taxon>Agaricales</taxon>
        <taxon>Marasmiineae</taxon>
        <taxon>Omphalotaceae</taxon>
        <taxon>Lentinula</taxon>
    </lineage>
</organism>